<organism evidence="1 2">
    <name type="scientific">Romanomermis culicivorax</name>
    <name type="common">Nematode worm</name>
    <dbReference type="NCBI Taxonomy" id="13658"/>
    <lineage>
        <taxon>Eukaryota</taxon>
        <taxon>Metazoa</taxon>
        <taxon>Ecdysozoa</taxon>
        <taxon>Nematoda</taxon>
        <taxon>Enoplea</taxon>
        <taxon>Dorylaimia</taxon>
        <taxon>Mermithida</taxon>
        <taxon>Mermithoidea</taxon>
        <taxon>Mermithidae</taxon>
        <taxon>Romanomermis</taxon>
    </lineage>
</organism>
<sequence length="99" mass="11455">MPGLRAPIIKITRSWQLKFHHIEKFTCPTLSTDESILASSSEDESKVAVTVLILFVPRNRQKCLFFTQDTTGLTLVRVCEYVLKNSPSFERRPWKPYLV</sequence>
<evidence type="ECO:0000313" key="2">
    <source>
        <dbReference type="WBParaSite" id="nRc.2.0.1.t34939-RA"/>
    </source>
</evidence>
<reference evidence="2" key="1">
    <citation type="submission" date="2022-11" db="UniProtKB">
        <authorList>
            <consortium name="WormBaseParasite"/>
        </authorList>
    </citation>
    <scope>IDENTIFICATION</scope>
</reference>
<keyword evidence="1" id="KW-1185">Reference proteome</keyword>
<dbReference type="AlphaFoldDB" id="A0A915K9A0"/>
<evidence type="ECO:0000313" key="1">
    <source>
        <dbReference type="Proteomes" id="UP000887565"/>
    </source>
</evidence>
<accession>A0A915K9A0</accession>
<dbReference type="WBParaSite" id="nRc.2.0.1.t34939-RA">
    <property type="protein sequence ID" value="nRc.2.0.1.t34939-RA"/>
    <property type="gene ID" value="nRc.2.0.1.g34939"/>
</dbReference>
<dbReference type="Proteomes" id="UP000887565">
    <property type="component" value="Unplaced"/>
</dbReference>
<name>A0A915K9A0_ROMCU</name>
<proteinExistence type="predicted"/>
<protein>
    <submittedName>
        <fullName evidence="2">Uncharacterized protein</fullName>
    </submittedName>
</protein>